<gene>
    <name evidence="3" type="ORF">CCM_07842</name>
</gene>
<feature type="region of interest" description="Disordered" evidence="1">
    <location>
        <begin position="473"/>
        <end position="498"/>
    </location>
</feature>
<keyword evidence="4" id="KW-1185">Reference proteome</keyword>
<reference evidence="3 4" key="1">
    <citation type="journal article" date="2011" name="Genome Biol.">
        <title>Genome sequence of the insect pathogenic fungus Cordyceps militaris, a valued traditional Chinese medicine.</title>
        <authorList>
            <person name="Zheng P."/>
            <person name="Xia Y."/>
            <person name="Xiao G."/>
            <person name="Xiong C."/>
            <person name="Hu X."/>
            <person name="Zhang S."/>
            <person name="Zheng H."/>
            <person name="Huang Y."/>
            <person name="Zhou Y."/>
            <person name="Wang S."/>
            <person name="Zhao G.P."/>
            <person name="Liu X."/>
            <person name="St Leger R.J."/>
            <person name="Wang C."/>
        </authorList>
    </citation>
    <scope>NUCLEOTIDE SEQUENCE [LARGE SCALE GENOMIC DNA]</scope>
    <source>
        <strain evidence="3 4">CM01</strain>
    </source>
</reference>
<evidence type="ECO:0000313" key="3">
    <source>
        <dbReference type="EMBL" id="EGX89590.1"/>
    </source>
</evidence>
<feature type="domain" description="CHAT" evidence="2">
    <location>
        <begin position="227"/>
        <end position="389"/>
    </location>
</feature>
<evidence type="ECO:0000259" key="2">
    <source>
        <dbReference type="Pfam" id="PF12770"/>
    </source>
</evidence>
<dbReference type="InParanoid" id="G3JNY0"/>
<dbReference type="InterPro" id="IPR024983">
    <property type="entry name" value="CHAT_dom"/>
</dbReference>
<dbReference type="EMBL" id="JH126404">
    <property type="protein sequence ID" value="EGX89590.1"/>
    <property type="molecule type" value="Genomic_DNA"/>
</dbReference>
<organism evidence="3 4">
    <name type="scientific">Cordyceps militaris (strain CM01)</name>
    <name type="common">Caterpillar fungus</name>
    <dbReference type="NCBI Taxonomy" id="983644"/>
    <lineage>
        <taxon>Eukaryota</taxon>
        <taxon>Fungi</taxon>
        <taxon>Dikarya</taxon>
        <taxon>Ascomycota</taxon>
        <taxon>Pezizomycotina</taxon>
        <taxon>Sordariomycetes</taxon>
        <taxon>Hypocreomycetidae</taxon>
        <taxon>Hypocreales</taxon>
        <taxon>Cordycipitaceae</taxon>
        <taxon>Cordyceps</taxon>
    </lineage>
</organism>
<protein>
    <recommendedName>
        <fullName evidence="2">CHAT domain-containing protein</fullName>
    </recommendedName>
</protein>
<dbReference type="STRING" id="983644.G3JNY0"/>
<dbReference type="GeneID" id="18169852"/>
<dbReference type="KEGG" id="cmt:CCM_07842"/>
<dbReference type="eggNOG" id="ENOG502SRE6">
    <property type="taxonomic scope" value="Eukaryota"/>
</dbReference>
<dbReference type="AlphaFoldDB" id="G3JNY0"/>
<dbReference type="RefSeq" id="XP_006673045.1">
    <property type="nucleotide sequence ID" value="XM_006672982.1"/>
</dbReference>
<proteinExistence type="predicted"/>
<evidence type="ECO:0000313" key="4">
    <source>
        <dbReference type="Proteomes" id="UP000001610"/>
    </source>
</evidence>
<name>G3JNY0_CORMM</name>
<accession>G3JNY0</accession>
<sequence>MLDTVYISSYAGHSAESVDAAPPHRCWKLTVRRHGQQPGPHVHDVVVVVDPFVDADYHAVFERYLRTKGDDAAQRLGSEDDIARVERQIDGYAHALLSQLRLQDELVRPQATELQLYIVEHHHETDHHDTTPGIHRLAWELLESLRLPARPDLRLRVNRVTEFAPIVPPGLLQTLAQADPSPGTYRILLVVARDFSRTGAARDSDPDLAQWPLMTIQRKLRGRMLLEVVRPGCLEGLREHLRTRSRQGVQFNLVHFDLHGQVLPDQYGVAVPWLLFTSRTSTTQSNNGYHLPQTRLAAAGEVADLLVEHGVEAVVLNACLSAYNVSSRATSLAHLLLRRGIRHVSAMWYYVHHGTVRTYLAAFYHELLREGVDFDVAAQRGRAAVRASPTLRAGRPYRDDFVCVNYARQSPVAGKSFLECKLLTFRLVYASDLGRRDRSDLADTMDRMASAWLATNMIEHVYYCEAKDFARRPLGADGPPPHRRRTSRASTGGGGGSRVPALRSALYIIRGVDDVVDPGWRAGAAANEKLKERRVRACEGLEGFARRLHLGGDGYCIFLGSNDARWFAQFLGQLQGAWWLHVDWGLAAPYHRGPITGV</sequence>
<dbReference type="OMA" id="LEYKLMT"/>
<dbReference type="HOGENOM" id="CLU_372169_0_0_1"/>
<dbReference type="OrthoDB" id="5301473at2759"/>
<evidence type="ECO:0000256" key="1">
    <source>
        <dbReference type="SAM" id="MobiDB-lite"/>
    </source>
</evidence>
<dbReference type="Proteomes" id="UP000001610">
    <property type="component" value="Unassembled WGS sequence"/>
</dbReference>
<dbReference type="VEuPathDB" id="FungiDB:CCM_07842"/>
<dbReference type="Pfam" id="PF12770">
    <property type="entry name" value="CHAT"/>
    <property type="match status" value="1"/>
</dbReference>